<name>A0A1S8B8S2_9PEZI</name>
<dbReference type="Pfam" id="PF26146">
    <property type="entry name" value="PI-PLC_X"/>
    <property type="match status" value="1"/>
</dbReference>
<dbReference type="Proteomes" id="UP000190776">
    <property type="component" value="Unassembled WGS sequence"/>
</dbReference>
<protein>
    <submittedName>
        <fullName evidence="2">PI-PLC X domain-containing protein</fullName>
    </submittedName>
</protein>
<dbReference type="PANTHER" id="PTHR13593:SF80">
    <property type="entry name" value="PLC-LIKE PHOSPHODIESTERASE"/>
    <property type="match status" value="1"/>
</dbReference>
<dbReference type="InterPro" id="IPR017946">
    <property type="entry name" value="PLC-like_Pdiesterase_TIM-brl"/>
</dbReference>
<feature type="chain" id="PRO_5012865402" evidence="1">
    <location>
        <begin position="22"/>
        <end position="370"/>
    </location>
</feature>
<accession>A0A1S8B8S2</accession>
<dbReference type="SUPFAM" id="SSF51695">
    <property type="entry name" value="PLC-like phosphodiesterases"/>
    <property type="match status" value="1"/>
</dbReference>
<dbReference type="STRING" id="420778.A0A1S8B8S2"/>
<gene>
    <name evidence="2" type="ORF">BK809_0001320</name>
</gene>
<dbReference type="InterPro" id="IPR051057">
    <property type="entry name" value="PI-PLC_domain"/>
</dbReference>
<dbReference type="Gene3D" id="3.20.20.190">
    <property type="entry name" value="Phosphatidylinositol (PI) phosphodiesterase"/>
    <property type="match status" value="1"/>
</dbReference>
<dbReference type="GO" id="GO:0006629">
    <property type="term" value="P:lipid metabolic process"/>
    <property type="evidence" value="ECO:0007669"/>
    <property type="project" value="InterPro"/>
</dbReference>
<dbReference type="OrthoDB" id="7984201at2759"/>
<dbReference type="AlphaFoldDB" id="A0A1S8B8S2"/>
<evidence type="ECO:0000313" key="2">
    <source>
        <dbReference type="EMBL" id="OMP83937.1"/>
    </source>
</evidence>
<sequence>MIFRNLARAASLLALSASAQTVCNNAASLCDKTYGNVTLLGAHDSAFVSDSSTSYSSSGNQYYNSTVQLNAGVRLLTAQVHHYTDDNADEWHLCHSSCTLLDAGKLSDWLAEIKTWMDANTNDVVTLLLVNSDDASASVLASEFSTSGIDDYAYTPESTTQAPSEWPTLQTMISNNTRLVTFVASLSASSNTAAPYLLDEFTFVYENAYDNTSPSNYSCEPDRPTALKGDAESAASGDRLFLMNHFLYASSAFGIESPNTTYLETTNSPNTTGVAEGSLGAAAAECSNTYGKAPWAVLVDFFNVGPAIETVDNLNGVAGATSGRAAVSEEKVTESNDPTTRSAGVASFGSPRGGAAVAAVVGVVVAVMAL</sequence>
<comment type="caution">
    <text evidence="2">The sequence shown here is derived from an EMBL/GenBank/DDBJ whole genome shotgun (WGS) entry which is preliminary data.</text>
</comment>
<dbReference type="EMBL" id="MSZU01000106">
    <property type="protein sequence ID" value="OMP83937.1"/>
    <property type="molecule type" value="Genomic_DNA"/>
</dbReference>
<evidence type="ECO:0000256" key="1">
    <source>
        <dbReference type="SAM" id="SignalP"/>
    </source>
</evidence>
<keyword evidence="1" id="KW-0732">Signal</keyword>
<evidence type="ECO:0000313" key="3">
    <source>
        <dbReference type="Proteomes" id="UP000190776"/>
    </source>
</evidence>
<feature type="signal peptide" evidence="1">
    <location>
        <begin position="1"/>
        <end position="21"/>
    </location>
</feature>
<dbReference type="PANTHER" id="PTHR13593">
    <property type="match status" value="1"/>
</dbReference>
<organism evidence="2 3">
    <name type="scientific">Diplodia seriata</name>
    <dbReference type="NCBI Taxonomy" id="420778"/>
    <lineage>
        <taxon>Eukaryota</taxon>
        <taxon>Fungi</taxon>
        <taxon>Dikarya</taxon>
        <taxon>Ascomycota</taxon>
        <taxon>Pezizomycotina</taxon>
        <taxon>Dothideomycetes</taxon>
        <taxon>Dothideomycetes incertae sedis</taxon>
        <taxon>Botryosphaeriales</taxon>
        <taxon>Botryosphaeriaceae</taxon>
        <taxon>Diplodia</taxon>
    </lineage>
</organism>
<dbReference type="GO" id="GO:0008081">
    <property type="term" value="F:phosphoric diester hydrolase activity"/>
    <property type="evidence" value="ECO:0007669"/>
    <property type="project" value="InterPro"/>
</dbReference>
<proteinExistence type="predicted"/>
<reference evidence="2 3" key="1">
    <citation type="submission" date="2017-01" db="EMBL/GenBank/DDBJ databases">
        <title>Draft genome sequence of Diplodia seriata F98.1, a fungal species involved in grapevine trunk diseases.</title>
        <authorList>
            <person name="Robert-Siegwald G."/>
            <person name="Vallet J."/>
            <person name="Abou-Mansour E."/>
            <person name="Xu J."/>
            <person name="Rey P."/>
            <person name="Bertsch C."/>
            <person name="Rego C."/>
            <person name="Larignon P."/>
            <person name="Fontaine F."/>
            <person name="Lebrun M.-H."/>
        </authorList>
    </citation>
    <scope>NUCLEOTIDE SEQUENCE [LARGE SCALE GENOMIC DNA]</scope>
    <source>
        <strain evidence="2 3">F98.1</strain>
    </source>
</reference>